<accession>A0A6G9Z4N6</accession>
<dbReference type="Proteomes" id="UP000500953">
    <property type="component" value="Chromosome"/>
</dbReference>
<evidence type="ECO:0000313" key="2">
    <source>
        <dbReference type="EMBL" id="QIS19973.1"/>
    </source>
</evidence>
<evidence type="ECO:0000256" key="1">
    <source>
        <dbReference type="SAM" id="SignalP"/>
    </source>
</evidence>
<reference evidence="2 3" key="1">
    <citation type="journal article" date="2019" name="ACS Chem. Biol.">
        <title>Identification and Mobilization of a Cryptic Antibiotic Biosynthesis Gene Locus from a Human-Pathogenic Nocardia Isolate.</title>
        <authorList>
            <person name="Herisse M."/>
            <person name="Ishida K."/>
            <person name="Porter J.L."/>
            <person name="Howden B."/>
            <person name="Hertweck C."/>
            <person name="Stinear T.P."/>
            <person name="Pidot S.J."/>
        </authorList>
    </citation>
    <scope>NUCLEOTIDE SEQUENCE [LARGE SCALE GENOMIC DNA]</scope>
    <source>
        <strain evidence="2 3">AUSMDU00012715</strain>
    </source>
</reference>
<organism evidence="2 3">
    <name type="scientific">Nocardia terpenica</name>
    <dbReference type="NCBI Taxonomy" id="455432"/>
    <lineage>
        <taxon>Bacteria</taxon>
        <taxon>Bacillati</taxon>
        <taxon>Actinomycetota</taxon>
        <taxon>Actinomycetes</taxon>
        <taxon>Mycobacteriales</taxon>
        <taxon>Nocardiaceae</taxon>
        <taxon>Nocardia</taxon>
    </lineage>
</organism>
<name>A0A6G9Z4N6_9NOCA</name>
<proteinExistence type="predicted"/>
<evidence type="ECO:0000313" key="3">
    <source>
        <dbReference type="Proteomes" id="UP000500953"/>
    </source>
</evidence>
<dbReference type="RefSeq" id="WP_167487332.1">
    <property type="nucleotide sequence ID" value="NZ_CP046173.1"/>
</dbReference>
<dbReference type="EMBL" id="CP046173">
    <property type="protein sequence ID" value="QIS19973.1"/>
    <property type="molecule type" value="Genomic_DNA"/>
</dbReference>
<dbReference type="AlphaFoldDB" id="A0A6G9Z4N6"/>
<gene>
    <name evidence="2" type="ORF">F6W96_18405</name>
</gene>
<feature type="signal peptide" evidence="1">
    <location>
        <begin position="1"/>
        <end position="29"/>
    </location>
</feature>
<feature type="chain" id="PRO_5026216639" evidence="1">
    <location>
        <begin position="30"/>
        <end position="177"/>
    </location>
</feature>
<protein>
    <submittedName>
        <fullName evidence="2">Uncharacterized protein</fullName>
    </submittedName>
</protein>
<keyword evidence="1" id="KW-0732">Signal</keyword>
<sequence length="177" mass="18187">MFAVRCVAVAGVSVALVMGGVAAGGSAFAGPVTGHVLHRVELPAALKTAVLKQSRARAHSAVARSATFKNPAFKIDRTSGHDYSPTIDYSDDNQIVAPLAAEVSRAVYFHAVDDGASEVQVGAARKAFDTAYQAGADANDLVKSNAASEAEQQARAAFGLPADPGLAPIEIPKVTTK</sequence>